<evidence type="ECO:0000313" key="2">
    <source>
        <dbReference type="Proteomes" id="UP000031465"/>
    </source>
</evidence>
<name>A0A0C1HDP5_9BACT</name>
<dbReference type="EMBL" id="JSAN01000045">
    <property type="protein sequence ID" value="KIC72883.1"/>
    <property type="molecule type" value="Genomic_DNA"/>
</dbReference>
<accession>A0A0C1HDP5</accession>
<reference evidence="1 2" key="1">
    <citation type="journal article" date="2014" name="Mol. Biol. Evol.">
        <title>Massive expansion of Ubiquitination-related gene families within the Chlamydiae.</title>
        <authorList>
            <person name="Domman D."/>
            <person name="Collingro A."/>
            <person name="Lagkouvardos I."/>
            <person name="Gehre L."/>
            <person name="Weinmaier T."/>
            <person name="Rattei T."/>
            <person name="Subtil A."/>
            <person name="Horn M."/>
        </authorList>
    </citation>
    <scope>NUCLEOTIDE SEQUENCE [LARGE SCALE GENOMIC DNA]</scope>
    <source>
        <strain evidence="1 2">EI2</strain>
    </source>
</reference>
<dbReference type="Proteomes" id="UP000031465">
    <property type="component" value="Unassembled WGS sequence"/>
</dbReference>
<proteinExistence type="predicted"/>
<evidence type="ECO:0000313" key="1">
    <source>
        <dbReference type="EMBL" id="KIC72883.1"/>
    </source>
</evidence>
<comment type="caution">
    <text evidence="1">The sequence shown here is derived from an EMBL/GenBank/DDBJ whole genome shotgun (WGS) entry which is preliminary data.</text>
</comment>
<sequence>MIKNVLSRWNPLNIFGTEVEYQDLLHQPLESDETLMQDSRGCIHRLKVSSTHSTFGRQFFIGFKFTLIKKVIWMQLINYYLLLILKPFNVLF</sequence>
<dbReference type="AlphaFoldDB" id="A0A0C1HDP5"/>
<organism evidence="1 2">
    <name type="scientific">Candidatus Protochlamydia amoebophila</name>
    <dbReference type="NCBI Taxonomy" id="362787"/>
    <lineage>
        <taxon>Bacteria</taxon>
        <taxon>Pseudomonadati</taxon>
        <taxon>Chlamydiota</taxon>
        <taxon>Chlamydiia</taxon>
        <taxon>Parachlamydiales</taxon>
        <taxon>Parachlamydiaceae</taxon>
        <taxon>Candidatus Protochlamydia</taxon>
    </lineage>
</organism>
<gene>
    <name evidence="1" type="ORF">DB44_BY00060</name>
</gene>
<dbReference type="RefSeq" id="WP_039357274.1">
    <property type="nucleotide sequence ID" value="NZ_JSAN01000045.1"/>
</dbReference>
<protein>
    <submittedName>
        <fullName evidence="1">Uncharacterized protein</fullName>
    </submittedName>
</protein>